<dbReference type="AlphaFoldDB" id="B9F5S6"/>
<dbReference type="Proteomes" id="UP000007752">
    <property type="component" value="Chromosome 3"/>
</dbReference>
<proteinExistence type="predicted"/>
<name>B9F5S6_ORYSJ</name>
<sequence length="91" mass="9938">MERRRPRRIEEETVTVQVVATSTMAPSLSSSHSPLPMMMASAHSSPRANAVGLPDDLNHSDIAGYMPSELGLLADLALLYLNSNRFRASSR</sequence>
<organism evidence="1">
    <name type="scientific">Oryza sativa subsp. japonica</name>
    <name type="common">Rice</name>
    <dbReference type="NCBI Taxonomy" id="39947"/>
    <lineage>
        <taxon>Eukaryota</taxon>
        <taxon>Viridiplantae</taxon>
        <taxon>Streptophyta</taxon>
        <taxon>Embryophyta</taxon>
        <taxon>Tracheophyta</taxon>
        <taxon>Spermatophyta</taxon>
        <taxon>Magnoliopsida</taxon>
        <taxon>Liliopsida</taxon>
        <taxon>Poales</taxon>
        <taxon>Poaceae</taxon>
        <taxon>BOP clade</taxon>
        <taxon>Oryzoideae</taxon>
        <taxon>Oryzeae</taxon>
        <taxon>Oryzinae</taxon>
        <taxon>Oryza</taxon>
        <taxon>Oryza sativa</taxon>
    </lineage>
</organism>
<accession>B9F5S6</accession>
<protein>
    <submittedName>
        <fullName evidence="1">Uncharacterized protein</fullName>
    </submittedName>
</protein>
<reference evidence="1" key="2">
    <citation type="submission" date="2008-12" db="EMBL/GenBank/DDBJ databases">
        <title>Improved gene annotation of the rice (Oryza sativa) genomes.</title>
        <authorList>
            <person name="Wang J."/>
            <person name="Li R."/>
            <person name="Fan W."/>
            <person name="Huang Q."/>
            <person name="Zhang J."/>
            <person name="Zhou Y."/>
            <person name="Hu Y."/>
            <person name="Zi S."/>
            <person name="Li J."/>
            <person name="Ni P."/>
            <person name="Zheng H."/>
            <person name="Zhang Y."/>
            <person name="Zhao M."/>
            <person name="Hao Q."/>
            <person name="McDermott J."/>
            <person name="Samudrala R."/>
            <person name="Kristiansen K."/>
            <person name="Wong G.K.-S."/>
        </authorList>
    </citation>
    <scope>NUCLEOTIDE SEQUENCE</scope>
</reference>
<gene>
    <name evidence="1" type="ORF">OsJ_12647</name>
</gene>
<dbReference type="EMBL" id="CM000140">
    <property type="protein sequence ID" value="EEE59959.1"/>
    <property type="molecule type" value="Genomic_DNA"/>
</dbReference>
<reference evidence="1" key="1">
    <citation type="journal article" date="2005" name="PLoS Biol.">
        <title>The genomes of Oryza sativa: a history of duplications.</title>
        <authorList>
            <person name="Yu J."/>
            <person name="Wang J."/>
            <person name="Lin W."/>
            <person name="Li S."/>
            <person name="Li H."/>
            <person name="Zhou J."/>
            <person name="Ni P."/>
            <person name="Dong W."/>
            <person name="Hu S."/>
            <person name="Zeng C."/>
            <person name="Zhang J."/>
            <person name="Zhang Y."/>
            <person name="Li R."/>
            <person name="Xu Z."/>
            <person name="Li S."/>
            <person name="Li X."/>
            <person name="Zheng H."/>
            <person name="Cong L."/>
            <person name="Lin L."/>
            <person name="Yin J."/>
            <person name="Geng J."/>
            <person name="Li G."/>
            <person name="Shi J."/>
            <person name="Liu J."/>
            <person name="Lv H."/>
            <person name="Li J."/>
            <person name="Wang J."/>
            <person name="Deng Y."/>
            <person name="Ran L."/>
            <person name="Shi X."/>
            <person name="Wang X."/>
            <person name="Wu Q."/>
            <person name="Li C."/>
            <person name="Ren X."/>
            <person name="Wang J."/>
            <person name="Wang X."/>
            <person name="Li D."/>
            <person name="Liu D."/>
            <person name="Zhang X."/>
            <person name="Ji Z."/>
            <person name="Zhao W."/>
            <person name="Sun Y."/>
            <person name="Zhang Z."/>
            <person name="Bao J."/>
            <person name="Han Y."/>
            <person name="Dong L."/>
            <person name="Ji J."/>
            <person name="Chen P."/>
            <person name="Wu S."/>
            <person name="Liu J."/>
            <person name="Xiao Y."/>
            <person name="Bu D."/>
            <person name="Tan J."/>
            <person name="Yang L."/>
            <person name="Ye C."/>
            <person name="Zhang J."/>
            <person name="Xu J."/>
            <person name="Zhou Y."/>
            <person name="Yu Y."/>
            <person name="Zhang B."/>
            <person name="Zhuang S."/>
            <person name="Wei H."/>
            <person name="Liu B."/>
            <person name="Lei M."/>
            <person name="Yu H."/>
            <person name="Li Y."/>
            <person name="Xu H."/>
            <person name="Wei S."/>
            <person name="He X."/>
            <person name="Fang L."/>
            <person name="Zhang Z."/>
            <person name="Zhang Y."/>
            <person name="Huang X."/>
            <person name="Su Z."/>
            <person name="Tong W."/>
            <person name="Li J."/>
            <person name="Tong Z."/>
            <person name="Li S."/>
            <person name="Ye J."/>
            <person name="Wang L."/>
            <person name="Fang L."/>
            <person name="Lei T."/>
            <person name="Chen C."/>
            <person name="Chen H."/>
            <person name="Xu Z."/>
            <person name="Li H."/>
            <person name="Huang H."/>
            <person name="Zhang F."/>
            <person name="Xu H."/>
            <person name="Li N."/>
            <person name="Zhao C."/>
            <person name="Li S."/>
            <person name="Dong L."/>
            <person name="Huang Y."/>
            <person name="Li L."/>
            <person name="Xi Y."/>
            <person name="Qi Q."/>
            <person name="Li W."/>
            <person name="Zhang B."/>
            <person name="Hu W."/>
            <person name="Zhang Y."/>
            <person name="Tian X."/>
            <person name="Jiao Y."/>
            <person name="Liang X."/>
            <person name="Jin J."/>
            <person name="Gao L."/>
            <person name="Zheng W."/>
            <person name="Hao B."/>
            <person name="Liu S."/>
            <person name="Wang W."/>
            <person name="Yuan L."/>
            <person name="Cao M."/>
            <person name="McDermott J."/>
            <person name="Samudrala R."/>
            <person name="Wang J."/>
            <person name="Wong G.K."/>
            <person name="Yang H."/>
        </authorList>
    </citation>
    <scope>NUCLEOTIDE SEQUENCE [LARGE SCALE GENOMIC DNA]</scope>
</reference>
<evidence type="ECO:0000313" key="1">
    <source>
        <dbReference type="EMBL" id="EEE59959.1"/>
    </source>
</evidence>